<dbReference type="OrthoDB" id="9133143at2"/>
<evidence type="ECO:0000313" key="2">
    <source>
        <dbReference type="Proteomes" id="UP000218069"/>
    </source>
</evidence>
<name>A0A240E2C7_9BURK</name>
<dbReference type="RefSeq" id="WP_096674808.1">
    <property type="nucleotide sequence ID" value="NZ_OANS01000006.1"/>
</dbReference>
<reference evidence="2" key="1">
    <citation type="submission" date="2017-08" db="EMBL/GenBank/DDBJ databases">
        <authorList>
            <person name="Varghese N."/>
            <person name="Submissions S."/>
        </authorList>
    </citation>
    <scope>NUCLEOTIDE SEQUENCE [LARGE SCALE GENOMIC DNA]</scope>
    <source>
        <strain evidence="2">AP-Melu-1000-B4</strain>
    </source>
</reference>
<evidence type="ECO:0000313" key="1">
    <source>
        <dbReference type="EMBL" id="SNX29588.1"/>
    </source>
</evidence>
<keyword evidence="2" id="KW-1185">Reference proteome</keyword>
<dbReference type="EMBL" id="OANS01000006">
    <property type="protein sequence ID" value="SNX29588.1"/>
    <property type="molecule type" value="Genomic_DNA"/>
</dbReference>
<gene>
    <name evidence="1" type="ORF">SAMN06295945_1968</name>
</gene>
<dbReference type="AlphaFoldDB" id="A0A240E2C7"/>
<dbReference type="Proteomes" id="UP000218069">
    <property type="component" value="Unassembled WGS sequence"/>
</dbReference>
<protein>
    <submittedName>
        <fullName evidence="1">Uncharacterized protein</fullName>
    </submittedName>
</protein>
<accession>A0A240E2C7</accession>
<sequence>MKLTVYRYKIWDHQDDDHVHIAPYYAIREYIEHLEGATVIEDDYLIVDESDLDTLGRIAVKDED</sequence>
<organism evidence="1 2">
    <name type="scientific">Polynucleobacter meluiroseus</name>
    <dbReference type="NCBI Taxonomy" id="1938814"/>
    <lineage>
        <taxon>Bacteria</taxon>
        <taxon>Pseudomonadati</taxon>
        <taxon>Pseudomonadota</taxon>
        <taxon>Betaproteobacteria</taxon>
        <taxon>Burkholderiales</taxon>
        <taxon>Burkholderiaceae</taxon>
        <taxon>Polynucleobacter</taxon>
    </lineage>
</organism>
<proteinExistence type="predicted"/>